<dbReference type="Proteomes" id="UP000733379">
    <property type="component" value="Unassembled WGS sequence"/>
</dbReference>
<comment type="caution">
    <text evidence="2">The sequence shown here is derived from an EMBL/GenBank/DDBJ whole genome shotgun (WGS) entry which is preliminary data.</text>
</comment>
<accession>A0ABS6B1X5</accession>
<name>A0ABS6B1X5_9NOCA</name>
<dbReference type="InterPro" id="IPR052698">
    <property type="entry name" value="MoCofactor_Util/Proc"/>
</dbReference>
<organism evidence="2 3">
    <name type="scientific">Nocardia albiluteola</name>
    <dbReference type="NCBI Taxonomy" id="2842303"/>
    <lineage>
        <taxon>Bacteria</taxon>
        <taxon>Bacillati</taxon>
        <taxon>Actinomycetota</taxon>
        <taxon>Actinomycetes</taxon>
        <taxon>Mycobacteriales</taxon>
        <taxon>Nocardiaceae</taxon>
        <taxon>Nocardia</taxon>
    </lineage>
</organism>
<evidence type="ECO:0000313" key="3">
    <source>
        <dbReference type="Proteomes" id="UP000733379"/>
    </source>
</evidence>
<dbReference type="PANTHER" id="PTHR30388:SF4">
    <property type="entry name" value="MOLYBDENUM COFACTOR INSERTION CHAPERONE PAOD"/>
    <property type="match status" value="1"/>
</dbReference>
<dbReference type="EMBL" id="JAHKNI010000007">
    <property type="protein sequence ID" value="MBU3064254.1"/>
    <property type="molecule type" value="Genomic_DNA"/>
</dbReference>
<keyword evidence="3" id="KW-1185">Reference proteome</keyword>
<dbReference type="InterPro" id="IPR003777">
    <property type="entry name" value="XdhC_CoxI"/>
</dbReference>
<dbReference type="Pfam" id="PF02625">
    <property type="entry name" value="XdhC_CoxI"/>
    <property type="match status" value="1"/>
</dbReference>
<dbReference type="PANTHER" id="PTHR30388">
    <property type="entry name" value="ALDEHYDE OXIDOREDUCTASE MOLYBDENUM COFACTOR ASSEMBLY PROTEIN"/>
    <property type="match status" value="1"/>
</dbReference>
<feature type="domain" description="XdhC- CoxI" evidence="1">
    <location>
        <begin position="12"/>
        <end position="78"/>
    </location>
</feature>
<sequence length="161" mass="17015">MRDILAELTSIWRSGGTAGVATVVRTPGSSPRPVGAVMMVAPDGVVAGSASGGCVEAAVYELANEVVRDGRPQLRSYGLSTDDPFAVGLTCGGENLLSDPAARYQDLGPDYHDRRLNTDRRIRNHIAQLTALAYQPGSAGRCRLPAHHVIFRLGPPKGGPR</sequence>
<reference evidence="2 3" key="1">
    <citation type="submission" date="2021-06" db="EMBL/GenBank/DDBJ databases">
        <title>Actinomycetes sequencing.</title>
        <authorList>
            <person name="Shan Q."/>
        </authorList>
    </citation>
    <scope>NUCLEOTIDE SEQUENCE [LARGE SCALE GENOMIC DNA]</scope>
    <source>
        <strain evidence="2 3">NEAU-G5</strain>
    </source>
</reference>
<evidence type="ECO:0000259" key="1">
    <source>
        <dbReference type="Pfam" id="PF02625"/>
    </source>
</evidence>
<protein>
    <submittedName>
        <fullName evidence="2">XdhC family protein</fullName>
    </submittedName>
</protein>
<proteinExistence type="predicted"/>
<gene>
    <name evidence="2" type="ORF">KO481_22310</name>
</gene>
<evidence type="ECO:0000313" key="2">
    <source>
        <dbReference type="EMBL" id="MBU3064254.1"/>
    </source>
</evidence>